<keyword evidence="3" id="KW-1185">Reference proteome</keyword>
<reference evidence="2 3" key="1">
    <citation type="submission" date="2019-07" db="EMBL/GenBank/DDBJ databases">
        <title>Gramella aestuarii sp. nov., isolated from a tidal flat, and emended description of Gramella echinicola.</title>
        <authorList>
            <person name="Liu L."/>
        </authorList>
    </citation>
    <scope>NUCLEOTIDE SEQUENCE [LARGE SCALE GENOMIC DNA]</scope>
    <source>
        <strain evidence="2 3">BS12</strain>
    </source>
</reference>
<dbReference type="InterPro" id="IPR024079">
    <property type="entry name" value="MetalloPept_cat_dom_sf"/>
</dbReference>
<dbReference type="EMBL" id="VJVW01000003">
    <property type="protein sequence ID" value="MUP42569.1"/>
    <property type="molecule type" value="Genomic_DNA"/>
</dbReference>
<evidence type="ECO:0008006" key="4">
    <source>
        <dbReference type="Google" id="ProtNLM"/>
    </source>
</evidence>
<evidence type="ECO:0000256" key="1">
    <source>
        <dbReference type="SAM" id="SignalP"/>
    </source>
</evidence>
<dbReference type="RefSeq" id="WP_156275863.1">
    <property type="nucleotide sequence ID" value="NZ_BAABGI010000003.1"/>
</dbReference>
<evidence type="ECO:0000313" key="2">
    <source>
        <dbReference type="EMBL" id="MUP42569.1"/>
    </source>
</evidence>
<sequence>MRTIKLSVLILSLILVSCSQESEIDSTDLNQQEVIVEPIFREVGDEFKKIPLTNISDFEKRSEGNFFVSLYSAEYLTLAENGEMGNTVYFMDRGNKQLGSDFSPLLSIDGTTDISYYIDETRASEDLNIEETTGSIMSAMNTWEDVKCSELGLFRVPSNNEFSTGLIAQILGYGGEVPFVAEINHAGWLPGEFFEMALGEDAATRVLGVTYTLIFIDENGNPLDTNEDGLVDTALREIYYNDNFQWNIDGNSIDVETVALHEAGHGLSQAHFGKLFEIKKTEKFQFAPRAVMNAGYTGVQNEIGKTDNAGHCSIWDYWPEE</sequence>
<gene>
    <name evidence="2" type="ORF">FLP08_08290</name>
</gene>
<protein>
    <recommendedName>
        <fullName evidence="4">Matrixin family metalloprotease</fullName>
    </recommendedName>
</protein>
<organism evidence="2 3">
    <name type="scientific">Christiangramia aestuarii</name>
    <dbReference type="NCBI Taxonomy" id="1028746"/>
    <lineage>
        <taxon>Bacteria</taxon>
        <taxon>Pseudomonadati</taxon>
        <taxon>Bacteroidota</taxon>
        <taxon>Flavobacteriia</taxon>
        <taxon>Flavobacteriales</taxon>
        <taxon>Flavobacteriaceae</taxon>
        <taxon>Christiangramia</taxon>
    </lineage>
</organism>
<dbReference type="OrthoDB" id="905690at2"/>
<dbReference type="PROSITE" id="PS51257">
    <property type="entry name" value="PROKAR_LIPOPROTEIN"/>
    <property type="match status" value="1"/>
</dbReference>
<dbReference type="Gene3D" id="3.40.390.10">
    <property type="entry name" value="Collagenase (Catalytic Domain)"/>
    <property type="match status" value="1"/>
</dbReference>
<dbReference type="GO" id="GO:0008237">
    <property type="term" value="F:metallopeptidase activity"/>
    <property type="evidence" value="ECO:0007669"/>
    <property type="project" value="InterPro"/>
</dbReference>
<proteinExistence type="predicted"/>
<feature type="chain" id="PRO_5029489183" description="Matrixin family metalloprotease" evidence="1">
    <location>
        <begin position="22"/>
        <end position="321"/>
    </location>
</feature>
<keyword evidence="1" id="KW-0732">Signal</keyword>
<feature type="signal peptide" evidence="1">
    <location>
        <begin position="1"/>
        <end position="21"/>
    </location>
</feature>
<dbReference type="SUPFAM" id="SSF55486">
    <property type="entry name" value="Metalloproteases ('zincins'), catalytic domain"/>
    <property type="match status" value="1"/>
</dbReference>
<comment type="caution">
    <text evidence="2">The sequence shown here is derived from an EMBL/GenBank/DDBJ whole genome shotgun (WGS) entry which is preliminary data.</text>
</comment>
<accession>A0A7K1LP38</accession>
<evidence type="ECO:0000313" key="3">
    <source>
        <dbReference type="Proteomes" id="UP000460416"/>
    </source>
</evidence>
<dbReference type="Proteomes" id="UP000460416">
    <property type="component" value="Unassembled WGS sequence"/>
</dbReference>
<name>A0A7K1LP38_9FLAO</name>
<dbReference type="AlphaFoldDB" id="A0A7K1LP38"/>